<evidence type="ECO:0000313" key="1">
    <source>
        <dbReference type="EMBL" id="KAI3802751.1"/>
    </source>
</evidence>
<organism evidence="1 2">
    <name type="scientific">Smallanthus sonchifolius</name>
    <dbReference type="NCBI Taxonomy" id="185202"/>
    <lineage>
        <taxon>Eukaryota</taxon>
        <taxon>Viridiplantae</taxon>
        <taxon>Streptophyta</taxon>
        <taxon>Embryophyta</taxon>
        <taxon>Tracheophyta</taxon>
        <taxon>Spermatophyta</taxon>
        <taxon>Magnoliopsida</taxon>
        <taxon>eudicotyledons</taxon>
        <taxon>Gunneridae</taxon>
        <taxon>Pentapetalae</taxon>
        <taxon>asterids</taxon>
        <taxon>campanulids</taxon>
        <taxon>Asterales</taxon>
        <taxon>Asteraceae</taxon>
        <taxon>Asteroideae</taxon>
        <taxon>Heliantheae alliance</taxon>
        <taxon>Millerieae</taxon>
        <taxon>Smallanthus</taxon>
    </lineage>
</organism>
<protein>
    <submittedName>
        <fullName evidence="1">Uncharacterized protein</fullName>
    </submittedName>
</protein>
<accession>A0ACB9I5J9</accession>
<dbReference type="Proteomes" id="UP001056120">
    <property type="component" value="Linkage Group LG10"/>
</dbReference>
<sequence>MDVLKISYDGLEPYQKELFLDIACLWRSRTKYKAMETLEACGFENDEIEAIDCYSYDHNHSSHLLLPHLKVLHLRFMNNLLRTPSFDGIPSLQKLELLGCYKLKDIHPSLGNHRSLTSIIVSHCPTLKMFPTIVHLEKLERLVIEHCENILEFPDIQTNMESLGYTVEKVLRLEGLEIPNGFTSPLLRGGRCRLQLPENWSNEFCGFLMCAVFPHYFYWGTSSVLISMKQVTSDLDDEDDVFLSHPQNPPTEFYR</sequence>
<reference evidence="2" key="1">
    <citation type="journal article" date="2022" name="Mol. Ecol. Resour.">
        <title>The genomes of chicory, endive, great burdock and yacon provide insights into Asteraceae palaeo-polyploidization history and plant inulin production.</title>
        <authorList>
            <person name="Fan W."/>
            <person name="Wang S."/>
            <person name="Wang H."/>
            <person name="Wang A."/>
            <person name="Jiang F."/>
            <person name="Liu H."/>
            <person name="Zhao H."/>
            <person name="Xu D."/>
            <person name="Zhang Y."/>
        </authorList>
    </citation>
    <scope>NUCLEOTIDE SEQUENCE [LARGE SCALE GENOMIC DNA]</scope>
    <source>
        <strain evidence="2">cv. Yunnan</strain>
    </source>
</reference>
<comment type="caution">
    <text evidence="1">The sequence shown here is derived from an EMBL/GenBank/DDBJ whole genome shotgun (WGS) entry which is preliminary data.</text>
</comment>
<reference evidence="1 2" key="2">
    <citation type="journal article" date="2022" name="Mol. Ecol. Resour.">
        <title>The genomes of chicory, endive, great burdock and yacon provide insights into Asteraceae paleo-polyploidization history and plant inulin production.</title>
        <authorList>
            <person name="Fan W."/>
            <person name="Wang S."/>
            <person name="Wang H."/>
            <person name="Wang A."/>
            <person name="Jiang F."/>
            <person name="Liu H."/>
            <person name="Zhao H."/>
            <person name="Xu D."/>
            <person name="Zhang Y."/>
        </authorList>
    </citation>
    <scope>NUCLEOTIDE SEQUENCE [LARGE SCALE GENOMIC DNA]</scope>
    <source>
        <strain evidence="2">cv. Yunnan</strain>
        <tissue evidence="1">Leaves</tissue>
    </source>
</reference>
<gene>
    <name evidence="1" type="ORF">L1987_30894</name>
</gene>
<evidence type="ECO:0000313" key="2">
    <source>
        <dbReference type="Proteomes" id="UP001056120"/>
    </source>
</evidence>
<dbReference type="EMBL" id="CM042027">
    <property type="protein sequence ID" value="KAI3802751.1"/>
    <property type="molecule type" value="Genomic_DNA"/>
</dbReference>
<proteinExistence type="predicted"/>
<keyword evidence="2" id="KW-1185">Reference proteome</keyword>
<name>A0ACB9I5J9_9ASTR</name>